<sequence>MNDVTDEPQQRESNDPTFWSRQLEILYSVLLSASLGVALGTGLPDATWTEFQGARTVWAVTILGVTAVSIDAWYNLNQIIRSAKFGRSQGVQTGILALSFLVFTFFPFQFLVRQTAGTNIWMAVVPISALVINLIAICLLQAIFMKVAEVKRRNPPTKGATVDIELSQDARSMFGDKQLDLLAFSRFLLAVAFAVLYLAAFSPVNAKASAMSTWPAFAVVGLWAIWRVLEHTVGLWVIVQYWQKFTKRTTIDVEGTEKPNEY</sequence>
<evidence type="ECO:0000313" key="2">
    <source>
        <dbReference type="EMBL" id="MBK9296197.1"/>
    </source>
</evidence>
<name>A0A936NBW2_9ACTN</name>
<keyword evidence="1" id="KW-0812">Transmembrane</keyword>
<feature type="transmembrane region" description="Helical" evidence="1">
    <location>
        <begin position="214"/>
        <end position="239"/>
    </location>
</feature>
<comment type="caution">
    <text evidence="2">The sequence shown here is derived from an EMBL/GenBank/DDBJ whole genome shotgun (WGS) entry which is preliminary data.</text>
</comment>
<dbReference type="EMBL" id="JADJZA010000001">
    <property type="protein sequence ID" value="MBK9296197.1"/>
    <property type="molecule type" value="Genomic_DNA"/>
</dbReference>
<organism evidence="2 3">
    <name type="scientific">Candidatus Neomicrothrix subdominans</name>
    <dbReference type="NCBI Taxonomy" id="2954438"/>
    <lineage>
        <taxon>Bacteria</taxon>
        <taxon>Bacillati</taxon>
        <taxon>Actinomycetota</taxon>
        <taxon>Acidimicrobiia</taxon>
        <taxon>Acidimicrobiales</taxon>
        <taxon>Microthrixaceae</taxon>
        <taxon>Candidatus Neomicrothrix</taxon>
    </lineage>
</organism>
<proteinExistence type="predicted"/>
<dbReference type="Proteomes" id="UP000727993">
    <property type="component" value="Unassembled WGS sequence"/>
</dbReference>
<feature type="transmembrane region" description="Helical" evidence="1">
    <location>
        <begin position="25"/>
        <end position="44"/>
    </location>
</feature>
<feature type="transmembrane region" description="Helical" evidence="1">
    <location>
        <begin position="56"/>
        <end position="74"/>
    </location>
</feature>
<gene>
    <name evidence="2" type="ORF">IPN02_04890</name>
</gene>
<evidence type="ECO:0000313" key="3">
    <source>
        <dbReference type="Proteomes" id="UP000727993"/>
    </source>
</evidence>
<evidence type="ECO:0008006" key="4">
    <source>
        <dbReference type="Google" id="ProtNLM"/>
    </source>
</evidence>
<feature type="transmembrane region" description="Helical" evidence="1">
    <location>
        <begin position="95"/>
        <end position="112"/>
    </location>
</feature>
<accession>A0A936NBW2</accession>
<protein>
    <recommendedName>
        <fullName evidence="4">Transmembrane protein</fullName>
    </recommendedName>
</protein>
<keyword evidence="1" id="KW-1133">Transmembrane helix</keyword>
<keyword evidence="1" id="KW-0472">Membrane</keyword>
<feature type="transmembrane region" description="Helical" evidence="1">
    <location>
        <begin position="181"/>
        <end position="202"/>
    </location>
</feature>
<dbReference type="AlphaFoldDB" id="A0A936NBW2"/>
<reference evidence="2 3" key="1">
    <citation type="submission" date="2020-10" db="EMBL/GenBank/DDBJ databases">
        <title>Connecting structure to function with the recovery of over 1000 high-quality activated sludge metagenome-assembled genomes encoding full-length rRNA genes using long-read sequencing.</title>
        <authorList>
            <person name="Singleton C.M."/>
            <person name="Petriglieri F."/>
            <person name="Kristensen J.M."/>
            <person name="Kirkegaard R.H."/>
            <person name="Michaelsen T.Y."/>
            <person name="Andersen M.H."/>
            <person name="Karst S.M."/>
            <person name="Dueholm M.S."/>
            <person name="Nielsen P.H."/>
            <person name="Albertsen M."/>
        </authorList>
    </citation>
    <scope>NUCLEOTIDE SEQUENCE [LARGE SCALE GENOMIC DNA]</scope>
    <source>
        <strain evidence="2">Lyne_18-Q3-R50-59_MAXAC.006</strain>
    </source>
</reference>
<evidence type="ECO:0000256" key="1">
    <source>
        <dbReference type="SAM" id="Phobius"/>
    </source>
</evidence>
<feature type="transmembrane region" description="Helical" evidence="1">
    <location>
        <begin position="118"/>
        <end position="144"/>
    </location>
</feature>